<evidence type="ECO:0000256" key="2">
    <source>
        <dbReference type="SAM" id="Phobius"/>
    </source>
</evidence>
<protein>
    <submittedName>
        <fullName evidence="3">MFS transporter</fullName>
    </submittedName>
</protein>
<dbReference type="Proteomes" id="UP000596145">
    <property type="component" value="Chromosome"/>
</dbReference>
<accession>A0A7T4EE69</accession>
<feature type="transmembrane region" description="Helical" evidence="2">
    <location>
        <begin position="275"/>
        <end position="296"/>
    </location>
</feature>
<keyword evidence="2" id="KW-0812">Transmembrane</keyword>
<dbReference type="RefSeq" id="WP_005390067.1">
    <property type="nucleotide sequence ID" value="NZ_CP066007.1"/>
</dbReference>
<dbReference type="OrthoDB" id="1117124at2"/>
<dbReference type="EMBL" id="CP066007">
    <property type="protein sequence ID" value="QQB45741.1"/>
    <property type="molecule type" value="Genomic_DNA"/>
</dbReference>
<organism evidence="3 5">
    <name type="scientific">Corynebacterium glucuronolyticum</name>
    <dbReference type="NCBI Taxonomy" id="39791"/>
    <lineage>
        <taxon>Bacteria</taxon>
        <taxon>Bacillati</taxon>
        <taxon>Actinomycetota</taxon>
        <taxon>Actinomycetes</taxon>
        <taxon>Mycobacteriales</taxon>
        <taxon>Corynebacteriaceae</taxon>
        <taxon>Corynebacterium</taxon>
    </lineage>
</organism>
<feature type="transmembrane region" description="Helical" evidence="2">
    <location>
        <begin position="332"/>
        <end position="351"/>
    </location>
</feature>
<feature type="transmembrane region" description="Helical" evidence="2">
    <location>
        <begin position="308"/>
        <end position="326"/>
    </location>
</feature>
<dbReference type="Gene3D" id="1.20.1250.20">
    <property type="entry name" value="MFS general substrate transporter like domains"/>
    <property type="match status" value="1"/>
</dbReference>
<feature type="transmembrane region" description="Helical" evidence="2">
    <location>
        <begin position="95"/>
        <end position="116"/>
    </location>
</feature>
<feature type="transmembrane region" description="Helical" evidence="2">
    <location>
        <begin position="122"/>
        <end position="141"/>
    </location>
</feature>
<dbReference type="GeneID" id="92760058"/>
<feature type="transmembrane region" description="Helical" evidence="2">
    <location>
        <begin position="51"/>
        <end position="70"/>
    </location>
</feature>
<keyword evidence="2" id="KW-1133">Transmembrane helix</keyword>
<evidence type="ECO:0000256" key="1">
    <source>
        <dbReference type="SAM" id="MobiDB-lite"/>
    </source>
</evidence>
<dbReference type="SUPFAM" id="SSF103473">
    <property type="entry name" value="MFS general substrate transporter"/>
    <property type="match status" value="1"/>
</dbReference>
<name>A0A7T4EE69_9CORY</name>
<gene>
    <name evidence="3" type="ORF">I6I10_09615</name>
    <name evidence="4" type="ORF">I6J21_06525</name>
</gene>
<evidence type="ECO:0000313" key="3">
    <source>
        <dbReference type="EMBL" id="QQB45741.1"/>
    </source>
</evidence>
<feature type="transmembrane region" description="Helical" evidence="2">
    <location>
        <begin position="400"/>
        <end position="419"/>
    </location>
</feature>
<feature type="transmembrane region" description="Helical" evidence="2">
    <location>
        <begin position="162"/>
        <end position="181"/>
    </location>
</feature>
<evidence type="ECO:0000313" key="5">
    <source>
        <dbReference type="Proteomes" id="UP000596145"/>
    </source>
</evidence>
<feature type="transmembrane region" description="Helical" evidence="2">
    <location>
        <begin position="249"/>
        <end position="269"/>
    </location>
</feature>
<feature type="region of interest" description="Disordered" evidence="1">
    <location>
        <begin position="1"/>
        <end position="21"/>
    </location>
</feature>
<feature type="transmembrane region" description="Helical" evidence="2">
    <location>
        <begin position="193"/>
        <end position="215"/>
    </location>
</feature>
<evidence type="ECO:0000313" key="4">
    <source>
        <dbReference type="EMBL" id="QRP69505.1"/>
    </source>
</evidence>
<dbReference type="Proteomes" id="UP000617681">
    <property type="component" value="Chromosome"/>
</dbReference>
<sequence>MAQEQTSRGGTQSTAATIEQLKPNEKRNGRAYVTAMGLQGIGDQLVNAKTVLPWVFSATGVPAFITALLVPIRESGSMLPQAAITGWVISKKRRATVWSIGAIIQALSAIAMGLAIGLTRGVLLGLLVIIFLASFSTGRAIGSISSKDVQARTISKGHRGRLTGTSTMIAGIIAITVGLAIRARGHDLSVGFLALLIAAGGVCWLLAALVFTRIIEPTPENSASKGNGSNWVKDSWTLLATDKPFRRFVIVRALLLASALSPAFIVALSSRTSDVLSGLGSFIVASGLASLIGGRVSGILADTSSRNTMAYGALATSIALLAIVGLSYIDLIAAWTLPIGFFAVTLIHTGVRVGRKTYVVDMGEGDQTTQYVAVANTAMGVILLIVGAISGVIAMAGARAALVALALVGIVGFFLARSLPDVSVRSSERS</sequence>
<dbReference type="EMBL" id="CP069534">
    <property type="protein sequence ID" value="QRP69505.1"/>
    <property type="molecule type" value="Genomic_DNA"/>
</dbReference>
<proteinExistence type="predicted"/>
<reference evidence="3 5" key="1">
    <citation type="submission" date="2020-12" db="EMBL/GenBank/DDBJ databases">
        <title>FDA dAtabase for Regulatory Grade micrObial Sequences (FDA-ARGOS): Supporting development and validation of Infectious Disease Dx tests.</title>
        <authorList>
            <person name="Sproer C."/>
            <person name="Gronow S."/>
            <person name="Severitt S."/>
            <person name="Schroder I."/>
            <person name="Tallon L."/>
            <person name="Sadzewicz L."/>
            <person name="Zhao X."/>
            <person name="Boylan J."/>
            <person name="Ott S."/>
            <person name="Bowen H."/>
            <person name="Vavikolanu K."/>
            <person name="Mehta A."/>
            <person name="Aluvathingal J."/>
            <person name="Nadendla S."/>
            <person name="Lowell S."/>
            <person name="Myers T."/>
            <person name="Yan Y."/>
            <person name="Sichtig H."/>
        </authorList>
    </citation>
    <scope>NUCLEOTIDE SEQUENCE [LARGE SCALE GENOMIC DNA]</scope>
    <source>
        <strain evidence="3 5">FDAARGOS_1053</strain>
        <strain evidence="4">FDAARGOS_1191</strain>
    </source>
</reference>
<keyword evidence="2" id="KW-0472">Membrane</keyword>
<dbReference type="InterPro" id="IPR036259">
    <property type="entry name" value="MFS_trans_sf"/>
</dbReference>
<feature type="transmembrane region" description="Helical" evidence="2">
    <location>
        <begin position="371"/>
        <end position="394"/>
    </location>
</feature>
<feature type="compositionally biased region" description="Polar residues" evidence="1">
    <location>
        <begin position="1"/>
        <end position="17"/>
    </location>
</feature>
<dbReference type="AlphaFoldDB" id="A0A7T4EE69"/>